<comment type="caution">
    <text evidence="1">The sequence shown here is derived from an EMBL/GenBank/DDBJ whole genome shotgun (WGS) entry which is preliminary data.</text>
</comment>
<organism evidence="1 2">
    <name type="scientific">Thalictrum thalictroides</name>
    <name type="common">Rue-anemone</name>
    <name type="synonym">Anemone thalictroides</name>
    <dbReference type="NCBI Taxonomy" id="46969"/>
    <lineage>
        <taxon>Eukaryota</taxon>
        <taxon>Viridiplantae</taxon>
        <taxon>Streptophyta</taxon>
        <taxon>Embryophyta</taxon>
        <taxon>Tracheophyta</taxon>
        <taxon>Spermatophyta</taxon>
        <taxon>Magnoliopsida</taxon>
        <taxon>Ranunculales</taxon>
        <taxon>Ranunculaceae</taxon>
        <taxon>Thalictroideae</taxon>
        <taxon>Thalictrum</taxon>
    </lineage>
</organism>
<evidence type="ECO:0000313" key="1">
    <source>
        <dbReference type="EMBL" id="KAF5199951.1"/>
    </source>
</evidence>
<keyword evidence="2" id="KW-1185">Reference proteome</keyword>
<name>A0A7J6WRE2_THATH</name>
<accession>A0A7J6WRE2</accession>
<proteinExistence type="predicted"/>
<reference evidence="1 2" key="1">
    <citation type="submission" date="2020-06" db="EMBL/GenBank/DDBJ databases">
        <title>Transcriptomic and genomic resources for Thalictrum thalictroides and T. hernandezii: Facilitating candidate gene discovery in an emerging model plant lineage.</title>
        <authorList>
            <person name="Arias T."/>
            <person name="Riano-Pachon D.M."/>
            <person name="Di Stilio V.S."/>
        </authorList>
    </citation>
    <scope>NUCLEOTIDE SEQUENCE [LARGE SCALE GENOMIC DNA]</scope>
    <source>
        <strain evidence="2">cv. WT478/WT964</strain>
        <tissue evidence="1">Leaves</tissue>
    </source>
</reference>
<protein>
    <submittedName>
        <fullName evidence="1">Uncharacterized protein</fullName>
    </submittedName>
</protein>
<gene>
    <name evidence="1" type="ORF">FRX31_010462</name>
</gene>
<evidence type="ECO:0000313" key="2">
    <source>
        <dbReference type="Proteomes" id="UP000554482"/>
    </source>
</evidence>
<sequence>MILTAELILHNGDKRSYRLEDIVFSSTFYAANYFKSNPILKNHKPIKKFDSFDNDLNPQNFCSRSSTSAI</sequence>
<dbReference type="EMBL" id="JABWDY010011278">
    <property type="protein sequence ID" value="KAF5199951.1"/>
    <property type="molecule type" value="Genomic_DNA"/>
</dbReference>
<dbReference type="Proteomes" id="UP000554482">
    <property type="component" value="Unassembled WGS sequence"/>
</dbReference>
<dbReference type="AlphaFoldDB" id="A0A7J6WRE2"/>